<dbReference type="RefSeq" id="WP_053282678.1">
    <property type="nucleotide sequence ID" value="NZ_JNVD01000013.1"/>
</dbReference>
<evidence type="ECO:0000313" key="2">
    <source>
        <dbReference type="Proteomes" id="UP000037442"/>
    </source>
</evidence>
<dbReference type="EMBL" id="JNVD01000013">
    <property type="protein sequence ID" value="KOC24173.1"/>
    <property type="molecule type" value="Genomic_DNA"/>
</dbReference>
<protein>
    <submittedName>
        <fullName evidence="1">Uncharacterized protein</fullName>
    </submittedName>
</protein>
<comment type="caution">
    <text evidence="1">The sequence shown here is derived from an EMBL/GenBank/DDBJ whole genome shotgun (WGS) entry which is preliminary data.</text>
</comment>
<dbReference type="AlphaFoldDB" id="A0A0L7MRB2"/>
<accession>A0A0L7MRB2</accession>
<evidence type="ECO:0000313" key="1">
    <source>
        <dbReference type="EMBL" id="KOC24173.1"/>
    </source>
</evidence>
<reference evidence="2" key="1">
    <citation type="submission" date="2014-06" db="EMBL/GenBank/DDBJ databases">
        <title>Draft genome sequence of C. testosteroni WDL7.</title>
        <authorList>
            <person name="Wu Y."/>
            <person name="Seshan H."/>
            <person name="Arumugam K."/>
        </authorList>
    </citation>
    <scope>NUCLEOTIDE SEQUENCE [LARGE SCALE GENOMIC DNA]</scope>
    <source>
        <strain evidence="2">WDL7</strain>
    </source>
</reference>
<proteinExistence type="predicted"/>
<sequence>MGMPSVNVSSGSFEAKFKYHAKNLLKYSHGPELITSETYVEGVENGTFFEDLIPDERARTGSAQVQYTSRDVSRRVLLQRLADGLLVYYMHSAQLSHQASSHLGSIARPRNPDCTGASPACAANSM</sequence>
<gene>
    <name evidence="1" type="ORF">GL58_04270</name>
</gene>
<name>A0A0L7MRB2_COMTE</name>
<organism evidence="1 2">
    <name type="scientific">Comamonas testosteroni</name>
    <name type="common">Pseudomonas testosteroni</name>
    <dbReference type="NCBI Taxonomy" id="285"/>
    <lineage>
        <taxon>Bacteria</taxon>
        <taxon>Pseudomonadati</taxon>
        <taxon>Pseudomonadota</taxon>
        <taxon>Betaproteobacteria</taxon>
        <taxon>Burkholderiales</taxon>
        <taxon>Comamonadaceae</taxon>
        <taxon>Comamonas</taxon>
    </lineage>
</organism>
<dbReference type="Proteomes" id="UP000037442">
    <property type="component" value="Unassembled WGS sequence"/>
</dbReference>
<dbReference type="PATRIC" id="fig|285.49.peg.892"/>